<evidence type="ECO:0000313" key="6">
    <source>
        <dbReference type="EMBL" id="TDC96738.1"/>
    </source>
</evidence>
<reference evidence="6 7" key="1">
    <citation type="submission" date="2019-03" db="EMBL/GenBank/DDBJ databases">
        <title>Draft genome sequences of novel Actinobacteria.</title>
        <authorList>
            <person name="Sahin N."/>
            <person name="Ay H."/>
            <person name="Saygin H."/>
        </authorList>
    </citation>
    <scope>NUCLEOTIDE SEQUENCE [LARGE SCALE GENOMIC DNA]</scope>
    <source>
        <strain evidence="6 7">16K404</strain>
    </source>
</reference>
<accession>A0A4R4UVZ3</accession>
<feature type="compositionally biased region" description="Polar residues" evidence="3">
    <location>
        <begin position="23"/>
        <end position="33"/>
    </location>
</feature>
<keyword evidence="4" id="KW-0472">Membrane</keyword>
<evidence type="ECO:0000259" key="5">
    <source>
        <dbReference type="Pfam" id="PF26580"/>
    </source>
</evidence>
<feature type="compositionally biased region" description="Basic and acidic residues" evidence="3">
    <location>
        <begin position="38"/>
        <end position="48"/>
    </location>
</feature>
<feature type="domain" description="Low molecular weight antigen MTB12-like C-terminal" evidence="5">
    <location>
        <begin position="219"/>
        <end position="264"/>
    </location>
</feature>
<dbReference type="Proteomes" id="UP000294744">
    <property type="component" value="Unassembled WGS sequence"/>
</dbReference>
<gene>
    <name evidence="6" type="ORF">E1161_00440</name>
</gene>
<dbReference type="AlphaFoldDB" id="A0A4R4UVZ3"/>
<name>A0A4R4UVZ3_9PSEU</name>
<feature type="region of interest" description="Disordered" evidence="3">
    <location>
        <begin position="1"/>
        <end position="127"/>
    </location>
</feature>
<comment type="caution">
    <text evidence="6">The sequence shown here is derived from an EMBL/GenBank/DDBJ whole genome shotgun (WGS) entry which is preliminary data.</text>
</comment>
<proteinExistence type="inferred from homology"/>
<comment type="similarity">
    <text evidence="2">Belongs to the MTB12 family.</text>
</comment>
<evidence type="ECO:0000313" key="7">
    <source>
        <dbReference type="Proteomes" id="UP000294744"/>
    </source>
</evidence>
<feature type="compositionally biased region" description="Low complexity" evidence="3">
    <location>
        <begin position="67"/>
        <end position="117"/>
    </location>
</feature>
<evidence type="ECO:0000256" key="3">
    <source>
        <dbReference type="SAM" id="MobiDB-lite"/>
    </source>
</evidence>
<keyword evidence="1" id="KW-0732">Signal</keyword>
<evidence type="ECO:0000256" key="2">
    <source>
        <dbReference type="ARBA" id="ARBA00093774"/>
    </source>
</evidence>
<dbReference type="InterPro" id="IPR058644">
    <property type="entry name" value="Mtb12-like_C"/>
</dbReference>
<dbReference type="Pfam" id="PF26580">
    <property type="entry name" value="Mtb12_C"/>
    <property type="match status" value="1"/>
</dbReference>
<keyword evidence="7" id="KW-1185">Reference proteome</keyword>
<sequence length="266" mass="27397">MTSSPNEPGQSGSEKQPAEETETSAVEQPSESSAAGHGDAESGAEKSGAEQPGAEQGETDAEQTEKSQPAAETSESSEAAEPSEAAKSGETPESSSESGETSGSSESGEASASSGSESGEEPAKEKSKVGMIVAVAASVLVIAVVAVGAFWLFSGGSAQSTAEDYAALSTKETQDPRSVKADDYRAVVCNSAMPQIEELQKQKEEFLKVAKPQDLEMLKQVKTTVKAVQENGDTGTATMESTVPGQQPQAAELKLVKEDGDWKLCA</sequence>
<keyword evidence="4" id="KW-1133">Transmembrane helix</keyword>
<feature type="transmembrane region" description="Helical" evidence="4">
    <location>
        <begin position="129"/>
        <end position="153"/>
    </location>
</feature>
<dbReference type="RefSeq" id="WP_132618329.1">
    <property type="nucleotide sequence ID" value="NZ_SMKV01000001.1"/>
</dbReference>
<keyword evidence="4" id="KW-0812">Transmembrane</keyword>
<evidence type="ECO:0000256" key="1">
    <source>
        <dbReference type="ARBA" id="ARBA00022729"/>
    </source>
</evidence>
<evidence type="ECO:0000256" key="4">
    <source>
        <dbReference type="SAM" id="Phobius"/>
    </source>
</evidence>
<dbReference type="EMBL" id="SMKV01000001">
    <property type="protein sequence ID" value="TDC96738.1"/>
    <property type="molecule type" value="Genomic_DNA"/>
</dbReference>
<protein>
    <recommendedName>
        <fullName evidence="5">Low molecular weight antigen MTB12-like C-terminal domain-containing protein</fullName>
    </recommendedName>
</protein>
<dbReference type="OrthoDB" id="3686515at2"/>
<feature type="compositionally biased region" description="Polar residues" evidence="3">
    <location>
        <begin position="1"/>
        <end position="14"/>
    </location>
</feature>
<organism evidence="6 7">
    <name type="scientific">Saccharopolyspora aridisoli</name>
    <dbReference type="NCBI Taxonomy" id="2530385"/>
    <lineage>
        <taxon>Bacteria</taxon>
        <taxon>Bacillati</taxon>
        <taxon>Actinomycetota</taxon>
        <taxon>Actinomycetes</taxon>
        <taxon>Pseudonocardiales</taxon>
        <taxon>Pseudonocardiaceae</taxon>
        <taxon>Saccharopolyspora</taxon>
    </lineage>
</organism>